<evidence type="ECO:0000256" key="2">
    <source>
        <dbReference type="ARBA" id="ARBA00029447"/>
    </source>
</evidence>
<dbReference type="InterPro" id="IPR013655">
    <property type="entry name" value="PAS_fold_3"/>
</dbReference>
<proteinExistence type="inferred from homology"/>
<dbReference type="PROSITE" id="PS50112">
    <property type="entry name" value="PAS"/>
    <property type="match status" value="1"/>
</dbReference>
<keyword evidence="9" id="KW-1185">Reference proteome</keyword>
<evidence type="ECO:0000259" key="7">
    <source>
        <dbReference type="PROSITE" id="PS50885"/>
    </source>
</evidence>
<keyword evidence="4" id="KW-0472">Membrane</keyword>
<dbReference type="InterPro" id="IPR004090">
    <property type="entry name" value="Chemotax_Me-accpt_rcpt"/>
</dbReference>
<dbReference type="SUPFAM" id="SSF55785">
    <property type="entry name" value="PYP-like sensor domain (PAS domain)"/>
    <property type="match status" value="1"/>
</dbReference>
<dbReference type="SMART" id="SM00304">
    <property type="entry name" value="HAMP"/>
    <property type="match status" value="1"/>
</dbReference>
<feature type="domain" description="Methyl-accepting transducer" evidence="5">
    <location>
        <begin position="263"/>
        <end position="499"/>
    </location>
</feature>
<dbReference type="InterPro" id="IPR003660">
    <property type="entry name" value="HAMP_dom"/>
</dbReference>
<dbReference type="PROSITE" id="PS50885">
    <property type="entry name" value="HAMP"/>
    <property type="match status" value="1"/>
</dbReference>
<dbReference type="RefSeq" id="WP_405340990.1">
    <property type="nucleotide sequence ID" value="NZ_JBANFI010000008.1"/>
</dbReference>
<evidence type="ECO:0000256" key="3">
    <source>
        <dbReference type="PROSITE-ProRule" id="PRU00284"/>
    </source>
</evidence>
<dbReference type="InterPro" id="IPR004089">
    <property type="entry name" value="MCPsignal_dom"/>
</dbReference>
<keyword evidence="1 3" id="KW-0807">Transducer</keyword>
<evidence type="ECO:0000256" key="4">
    <source>
        <dbReference type="SAM" id="Phobius"/>
    </source>
</evidence>
<dbReference type="SMART" id="SM00283">
    <property type="entry name" value="MA"/>
    <property type="match status" value="1"/>
</dbReference>
<comment type="similarity">
    <text evidence="2">Belongs to the methyl-accepting chemotaxis (MCP) protein family.</text>
</comment>
<dbReference type="CDD" id="cd00130">
    <property type="entry name" value="PAS"/>
    <property type="match status" value="1"/>
</dbReference>
<dbReference type="InterPro" id="IPR000014">
    <property type="entry name" value="PAS"/>
</dbReference>
<evidence type="ECO:0000313" key="8">
    <source>
        <dbReference type="EMBL" id="MFK7161685.1"/>
    </source>
</evidence>
<dbReference type="Proteomes" id="UP001621714">
    <property type="component" value="Unassembled WGS sequence"/>
</dbReference>
<evidence type="ECO:0000259" key="6">
    <source>
        <dbReference type="PROSITE" id="PS50112"/>
    </source>
</evidence>
<feature type="domain" description="HAMP" evidence="7">
    <location>
        <begin position="213"/>
        <end position="265"/>
    </location>
</feature>
<organism evidence="8 9">
    <name type="scientific">Marinospirillum alkalitolerans</name>
    <dbReference type="NCBI Taxonomy" id="3123374"/>
    <lineage>
        <taxon>Bacteria</taxon>
        <taxon>Pseudomonadati</taxon>
        <taxon>Pseudomonadota</taxon>
        <taxon>Gammaproteobacteria</taxon>
        <taxon>Oceanospirillales</taxon>
        <taxon>Oceanospirillaceae</taxon>
        <taxon>Marinospirillum</taxon>
    </lineage>
</organism>
<accession>A0ABW8PZH1</accession>
<dbReference type="PANTHER" id="PTHR43531">
    <property type="entry name" value="PROTEIN ICFG"/>
    <property type="match status" value="1"/>
</dbReference>
<reference evidence="8 9" key="1">
    <citation type="submission" date="2024-02" db="EMBL/GenBank/DDBJ databases">
        <title>Marinospirillum sp. MEB 164 isolated from Lonar lake sediment.</title>
        <authorList>
            <person name="Joshi A."/>
            <person name="Thite S."/>
        </authorList>
    </citation>
    <scope>NUCLEOTIDE SEQUENCE [LARGE SCALE GENOMIC DNA]</scope>
    <source>
        <strain evidence="8 9">MEB164</strain>
    </source>
</reference>
<name>A0ABW8PZH1_9GAMM</name>
<dbReference type="Pfam" id="PF00015">
    <property type="entry name" value="MCPsignal"/>
    <property type="match status" value="1"/>
</dbReference>
<evidence type="ECO:0000313" key="9">
    <source>
        <dbReference type="Proteomes" id="UP001621714"/>
    </source>
</evidence>
<evidence type="ECO:0000256" key="1">
    <source>
        <dbReference type="ARBA" id="ARBA00023224"/>
    </source>
</evidence>
<dbReference type="NCBIfam" id="TIGR00229">
    <property type="entry name" value="sensory_box"/>
    <property type="match status" value="1"/>
</dbReference>
<protein>
    <submittedName>
        <fullName evidence="8">Methyl-accepting chemotaxis protein</fullName>
    </submittedName>
</protein>
<dbReference type="SUPFAM" id="SSF58104">
    <property type="entry name" value="Methyl-accepting chemotaxis protein (MCP) signaling domain"/>
    <property type="match status" value="1"/>
</dbReference>
<dbReference type="InterPro" id="IPR051310">
    <property type="entry name" value="MCP_chemotaxis"/>
</dbReference>
<dbReference type="EMBL" id="JBANFI010000008">
    <property type="protein sequence ID" value="MFK7161685.1"/>
    <property type="molecule type" value="Genomic_DNA"/>
</dbReference>
<sequence>MNQEYRLGEQDLLISRTNLQGQITYANPAFVEASGYALHELIGANHNLVRHPSMPKAAFANLWSCIQAGQTWQGLVKNRRKNGQFYWVQAHVVPLVEDGRVVGYASLRTCPDREAVALAHQVYDKMQRGERTGYQLQQGQLIPTSVFAKVARIRWRAAEVLLPLLLLLFNAFFILALSQFFTHTTAPALSWPWITGVGLFVLLTNGLGWLLRRQLIQRTHQLKAFALQIAAGNLSVSPPVEDRSAMGQLAQALQTMRKGLLSIALDVHQSVAQISPQIETIAQSNQGIAGQVTQQAAAMEELTSAIQSISQDVRTTATHAQQATGLAQQSHQQMQTTQILSQEALAAVQLTHRLSSQMSSILEAMQGIAFQTNILALNAAVEASRAGEHGRGFAVVAGEVKRLAQHSAQAAKEASGLISQSAQQMHTTSSRIEEMDQAMQQIGQASQRLLTLMRSLQQIATEQSQEISCVTQAAESVQNATLENSDLAAAAAEAAQQLDTENHQLIVAVSAFRTQNQQGRELTAEIQPSHA</sequence>
<dbReference type="Pfam" id="PF08447">
    <property type="entry name" value="PAS_3"/>
    <property type="match status" value="1"/>
</dbReference>
<dbReference type="PROSITE" id="PS50111">
    <property type="entry name" value="CHEMOTAXIS_TRANSDUC_2"/>
    <property type="match status" value="1"/>
</dbReference>
<feature type="transmembrane region" description="Helical" evidence="4">
    <location>
        <begin position="160"/>
        <end position="181"/>
    </location>
</feature>
<comment type="caution">
    <text evidence="8">The sequence shown here is derived from an EMBL/GenBank/DDBJ whole genome shotgun (WGS) entry which is preliminary data.</text>
</comment>
<gene>
    <name evidence="8" type="ORF">V6U78_11615</name>
</gene>
<evidence type="ECO:0000259" key="5">
    <source>
        <dbReference type="PROSITE" id="PS50111"/>
    </source>
</evidence>
<feature type="transmembrane region" description="Helical" evidence="4">
    <location>
        <begin position="193"/>
        <end position="211"/>
    </location>
</feature>
<dbReference type="CDD" id="cd06225">
    <property type="entry name" value="HAMP"/>
    <property type="match status" value="1"/>
</dbReference>
<dbReference type="PANTHER" id="PTHR43531:SF5">
    <property type="entry name" value="METHYL-ACCEPTING CHEMOTAXIS PROTEIN III"/>
    <property type="match status" value="1"/>
</dbReference>
<dbReference type="Gene3D" id="3.30.450.20">
    <property type="entry name" value="PAS domain"/>
    <property type="match status" value="1"/>
</dbReference>
<dbReference type="InterPro" id="IPR035965">
    <property type="entry name" value="PAS-like_dom_sf"/>
</dbReference>
<dbReference type="PRINTS" id="PR00260">
    <property type="entry name" value="CHEMTRNSDUCR"/>
</dbReference>
<dbReference type="Gene3D" id="1.10.287.950">
    <property type="entry name" value="Methyl-accepting chemotaxis protein"/>
    <property type="match status" value="1"/>
</dbReference>
<keyword evidence="4" id="KW-1133">Transmembrane helix</keyword>
<feature type="domain" description="PAS" evidence="6">
    <location>
        <begin position="18"/>
        <end position="43"/>
    </location>
</feature>
<keyword evidence="4" id="KW-0812">Transmembrane</keyword>